<keyword evidence="2" id="KW-1185">Reference proteome</keyword>
<proteinExistence type="predicted"/>
<gene>
    <name evidence="1" type="ORF">SPELUC_LOCUS9052</name>
</gene>
<organism evidence="1 2">
    <name type="scientific">Cetraspora pellucida</name>
    <dbReference type="NCBI Taxonomy" id="1433469"/>
    <lineage>
        <taxon>Eukaryota</taxon>
        <taxon>Fungi</taxon>
        <taxon>Fungi incertae sedis</taxon>
        <taxon>Mucoromycota</taxon>
        <taxon>Glomeromycotina</taxon>
        <taxon>Glomeromycetes</taxon>
        <taxon>Diversisporales</taxon>
        <taxon>Gigasporaceae</taxon>
        <taxon>Cetraspora</taxon>
    </lineage>
</organism>
<name>A0ACA9NH70_9GLOM</name>
<dbReference type="EMBL" id="CAJVPW010014552">
    <property type="protein sequence ID" value="CAG8654760.1"/>
    <property type="molecule type" value="Genomic_DNA"/>
</dbReference>
<evidence type="ECO:0000313" key="1">
    <source>
        <dbReference type="EMBL" id="CAG8654760.1"/>
    </source>
</evidence>
<reference evidence="1" key="1">
    <citation type="submission" date="2021-06" db="EMBL/GenBank/DDBJ databases">
        <authorList>
            <person name="Kallberg Y."/>
            <person name="Tangrot J."/>
            <person name="Rosling A."/>
        </authorList>
    </citation>
    <scope>NUCLEOTIDE SEQUENCE</scope>
    <source>
        <strain evidence="1">28 12/20/2015</strain>
    </source>
</reference>
<evidence type="ECO:0000313" key="2">
    <source>
        <dbReference type="Proteomes" id="UP000789366"/>
    </source>
</evidence>
<sequence length="67" mass="7822">MSNQKSYITHQEIEGLETIEEVNEIPNLLKHYLFGIHEILSGRKEKINREADNRNLEEVDPKDMAEA</sequence>
<accession>A0ACA9NH70</accession>
<comment type="caution">
    <text evidence="1">The sequence shown here is derived from an EMBL/GenBank/DDBJ whole genome shotgun (WGS) entry which is preliminary data.</text>
</comment>
<protein>
    <submittedName>
        <fullName evidence="1">7564_t:CDS:1</fullName>
    </submittedName>
</protein>
<dbReference type="Proteomes" id="UP000789366">
    <property type="component" value="Unassembled WGS sequence"/>
</dbReference>